<keyword evidence="5 26" id="KW-0732">Signal</keyword>
<feature type="disulfide bond" evidence="23">
    <location>
        <begin position="1215"/>
        <end position="1227"/>
    </location>
</feature>
<evidence type="ECO:0000256" key="23">
    <source>
        <dbReference type="PROSITE-ProRule" id="PRU00460"/>
    </source>
</evidence>
<evidence type="ECO:0000256" key="12">
    <source>
        <dbReference type="ARBA" id="ARBA00023292"/>
    </source>
</evidence>
<evidence type="ECO:0000256" key="5">
    <source>
        <dbReference type="ARBA" id="ARBA00022729"/>
    </source>
</evidence>
<dbReference type="PANTHER" id="PTHR10574:SF375">
    <property type="entry name" value="LAMININ SUBUNIT BETA-1"/>
    <property type="match status" value="1"/>
</dbReference>
<evidence type="ECO:0000256" key="7">
    <source>
        <dbReference type="ARBA" id="ARBA00022869"/>
    </source>
</evidence>
<dbReference type="Gene3D" id="2.10.25.10">
    <property type="entry name" value="Laminin"/>
    <property type="match status" value="9"/>
</dbReference>
<feature type="disulfide bond" evidence="23">
    <location>
        <begin position="516"/>
        <end position="525"/>
    </location>
</feature>
<feature type="domain" description="Laminin IV type B" evidence="28">
    <location>
        <begin position="635"/>
        <end position="855"/>
    </location>
</feature>
<dbReference type="PROSITE" id="PS51116">
    <property type="entry name" value="LAMININ_IVB"/>
    <property type="match status" value="1"/>
</dbReference>
<gene>
    <name evidence="30" type="ORF">CLUMA_CG014903</name>
</gene>
<dbReference type="GO" id="GO:0016477">
    <property type="term" value="P:cell migration"/>
    <property type="evidence" value="ECO:0007669"/>
    <property type="project" value="TreeGrafter"/>
</dbReference>
<dbReference type="FunFam" id="2.60.120.260:FF:000010">
    <property type="entry name" value="Laminin subunit beta 1"/>
    <property type="match status" value="1"/>
</dbReference>
<evidence type="ECO:0000313" key="30">
    <source>
        <dbReference type="EMBL" id="CRL01684.1"/>
    </source>
</evidence>
<evidence type="ECO:0000256" key="10">
    <source>
        <dbReference type="ARBA" id="ARBA00023157"/>
    </source>
</evidence>
<dbReference type="FunFam" id="2.10.25.10:FF:000209">
    <property type="entry name" value="Laminin subunit alpha 5"/>
    <property type="match status" value="1"/>
</dbReference>
<feature type="disulfide bond" evidence="23">
    <location>
        <begin position="974"/>
        <end position="983"/>
    </location>
</feature>
<feature type="signal peptide" evidence="26">
    <location>
        <begin position="1"/>
        <end position="25"/>
    </location>
</feature>
<evidence type="ECO:0000256" key="24">
    <source>
        <dbReference type="SAM" id="Coils"/>
    </source>
</evidence>
<feature type="disulfide bond" evidence="23">
    <location>
        <begin position="388"/>
        <end position="397"/>
    </location>
</feature>
<comment type="caution">
    <text evidence="23">Lacks conserved residue(s) required for the propagation of feature annotation.</text>
</comment>
<dbReference type="STRING" id="568069.A0A1J1IQ71"/>
<evidence type="ECO:0000256" key="19">
    <source>
        <dbReference type="ARBA" id="ARBA00080055"/>
    </source>
</evidence>
<dbReference type="GO" id="GO:0005608">
    <property type="term" value="C:laminin-3 complex"/>
    <property type="evidence" value="ECO:0007669"/>
    <property type="project" value="UniProtKB-ARBA"/>
</dbReference>
<evidence type="ECO:0000256" key="25">
    <source>
        <dbReference type="SAM" id="MobiDB-lite"/>
    </source>
</evidence>
<dbReference type="InterPro" id="IPR056863">
    <property type="entry name" value="LMN_ATRN_NET-like_EGF"/>
</dbReference>
<dbReference type="PRINTS" id="PR00011">
    <property type="entry name" value="EGFLAMININ"/>
</dbReference>
<keyword evidence="11" id="KW-0325">Glycoprotein</keyword>
<evidence type="ECO:0000256" key="14">
    <source>
        <dbReference type="ARBA" id="ARBA00071082"/>
    </source>
</evidence>
<dbReference type="GO" id="GO:0030054">
    <property type="term" value="C:cell junction"/>
    <property type="evidence" value="ECO:0007669"/>
    <property type="project" value="UniProtKB-ARBA"/>
</dbReference>
<feature type="disulfide bond" evidence="23">
    <location>
        <begin position="453"/>
        <end position="462"/>
    </location>
</feature>
<feature type="domain" description="Laminin EGF-like" evidence="27">
    <location>
        <begin position="546"/>
        <end position="596"/>
    </location>
</feature>
<feature type="domain" description="Laminin N-terminal" evidence="29">
    <location>
        <begin position="122"/>
        <end position="359"/>
    </location>
</feature>
<keyword evidence="4" id="KW-0272">Extracellular matrix</keyword>
<feature type="disulfide bond" evidence="23">
    <location>
        <begin position="863"/>
        <end position="880"/>
    </location>
</feature>
<feature type="disulfide bond" evidence="23">
    <location>
        <begin position="911"/>
        <end position="928"/>
    </location>
</feature>
<evidence type="ECO:0000256" key="11">
    <source>
        <dbReference type="ARBA" id="ARBA00023180"/>
    </source>
</evidence>
<feature type="disulfide bond" evidence="23">
    <location>
        <begin position="882"/>
        <end position="891"/>
    </location>
</feature>
<feature type="coiled-coil region" evidence="24">
    <location>
        <begin position="1327"/>
        <end position="1477"/>
    </location>
</feature>
<feature type="disulfide bond" evidence="23">
    <location>
        <begin position="930"/>
        <end position="939"/>
    </location>
</feature>
<feature type="coiled-coil region" evidence="24">
    <location>
        <begin position="1659"/>
        <end position="1735"/>
    </location>
</feature>
<feature type="chain" id="PRO_5012475709" description="Laminin subunit beta-2" evidence="26">
    <location>
        <begin position="26"/>
        <end position="1860"/>
    </location>
</feature>
<keyword evidence="9 24" id="KW-0175">Coiled coil</keyword>
<evidence type="ECO:0000259" key="27">
    <source>
        <dbReference type="PROSITE" id="PS50027"/>
    </source>
</evidence>
<feature type="disulfide bond" evidence="23">
    <location>
        <begin position="1139"/>
        <end position="1148"/>
    </location>
</feature>
<dbReference type="SUPFAM" id="SSF57196">
    <property type="entry name" value="EGF/Laminin"/>
    <property type="match status" value="13"/>
</dbReference>
<dbReference type="InterPro" id="IPR008211">
    <property type="entry name" value="Laminin_N"/>
</dbReference>
<dbReference type="PANTHER" id="PTHR10574">
    <property type="entry name" value="NETRIN/LAMININ-RELATED"/>
    <property type="match status" value="1"/>
</dbReference>
<dbReference type="FunFam" id="2.10.25.10:FF:000138">
    <property type="entry name" value="Laminin subunit beta 1"/>
    <property type="match status" value="1"/>
</dbReference>
<feature type="domain" description="Laminin EGF-like" evidence="27">
    <location>
        <begin position="955"/>
        <end position="1004"/>
    </location>
</feature>
<keyword evidence="8" id="KW-0130">Cell adhesion</keyword>
<dbReference type="InterPro" id="IPR000742">
    <property type="entry name" value="EGF"/>
</dbReference>
<feature type="domain" description="Laminin EGF-like" evidence="27">
    <location>
        <begin position="423"/>
        <end position="485"/>
    </location>
</feature>
<evidence type="ECO:0000256" key="8">
    <source>
        <dbReference type="ARBA" id="ARBA00022889"/>
    </source>
</evidence>
<dbReference type="SMART" id="SM00136">
    <property type="entry name" value="LamNT"/>
    <property type="match status" value="1"/>
</dbReference>
<feature type="disulfide bond" evidence="23">
    <location>
        <begin position="1169"/>
        <end position="1186"/>
    </location>
</feature>
<dbReference type="FunFam" id="2.10.25.10:FF:000280">
    <property type="entry name" value="Laminin subunit beta 4"/>
    <property type="match status" value="1"/>
</dbReference>
<dbReference type="EMBL" id="CVRI01000056">
    <property type="protein sequence ID" value="CRL01684.1"/>
    <property type="molecule type" value="Genomic_DNA"/>
</dbReference>
<feature type="disulfide bond" evidence="23">
    <location>
        <begin position="1217"/>
        <end position="1234"/>
    </location>
</feature>
<dbReference type="Gene3D" id="2.60.120.260">
    <property type="entry name" value="Galactose-binding domain-like"/>
    <property type="match status" value="1"/>
</dbReference>
<feature type="disulfide bond" evidence="23">
    <location>
        <begin position="861"/>
        <end position="873"/>
    </location>
</feature>
<reference evidence="30 31" key="1">
    <citation type="submission" date="2015-04" db="EMBL/GenBank/DDBJ databases">
        <authorList>
            <person name="Syromyatnikov M.Y."/>
            <person name="Popov V.N."/>
        </authorList>
    </citation>
    <scope>NUCLEOTIDE SEQUENCE [LARGE SCALE GENOMIC DNA]</scope>
</reference>
<evidence type="ECO:0000256" key="15">
    <source>
        <dbReference type="ARBA" id="ARBA00075305"/>
    </source>
</evidence>
<feature type="disulfide bond" evidence="23">
    <location>
        <begin position="568"/>
        <end position="577"/>
    </location>
</feature>
<evidence type="ECO:0000256" key="21">
    <source>
        <dbReference type="ARBA" id="ARBA00080856"/>
    </source>
</evidence>
<dbReference type="FunFam" id="2.10.25.10:FF:000135">
    <property type="entry name" value="Laminin subunit beta 4"/>
    <property type="match status" value="1"/>
</dbReference>
<dbReference type="GO" id="GO:0034446">
    <property type="term" value="P:substrate adhesion-dependent cell spreading"/>
    <property type="evidence" value="ECO:0007669"/>
    <property type="project" value="TreeGrafter"/>
</dbReference>
<dbReference type="InterPro" id="IPR013015">
    <property type="entry name" value="Laminin_IV_B"/>
</dbReference>
<organism evidence="30 31">
    <name type="scientific">Clunio marinus</name>
    <dbReference type="NCBI Taxonomy" id="568069"/>
    <lineage>
        <taxon>Eukaryota</taxon>
        <taxon>Metazoa</taxon>
        <taxon>Ecdysozoa</taxon>
        <taxon>Arthropoda</taxon>
        <taxon>Hexapoda</taxon>
        <taxon>Insecta</taxon>
        <taxon>Pterygota</taxon>
        <taxon>Neoptera</taxon>
        <taxon>Endopterygota</taxon>
        <taxon>Diptera</taxon>
        <taxon>Nematocera</taxon>
        <taxon>Chironomoidea</taxon>
        <taxon>Chironomidae</taxon>
        <taxon>Clunio</taxon>
    </lineage>
</organism>
<dbReference type="CDD" id="cd00055">
    <property type="entry name" value="EGF_Lam"/>
    <property type="match status" value="13"/>
</dbReference>
<feature type="domain" description="Laminin EGF-like" evidence="27">
    <location>
        <begin position="1116"/>
        <end position="1166"/>
    </location>
</feature>
<feature type="region of interest" description="Disordered" evidence="25">
    <location>
        <begin position="29"/>
        <end position="106"/>
    </location>
</feature>
<evidence type="ECO:0000256" key="22">
    <source>
        <dbReference type="ARBA" id="ARBA00081237"/>
    </source>
</evidence>
<feature type="disulfide bond" evidence="23">
    <location>
        <begin position="1188"/>
        <end position="1197"/>
    </location>
</feature>
<dbReference type="Pfam" id="PF24973">
    <property type="entry name" value="EGF_LMN_ATRN"/>
    <property type="match status" value="3"/>
</dbReference>
<evidence type="ECO:0000259" key="28">
    <source>
        <dbReference type="PROSITE" id="PS51116"/>
    </source>
</evidence>
<dbReference type="Gene3D" id="2.170.300.10">
    <property type="entry name" value="Tie2 ligand-binding domain superfamily"/>
    <property type="match status" value="2"/>
</dbReference>
<dbReference type="FunFam" id="2.10.25.10:FF:000090">
    <property type="entry name" value="laminin subunit alpha"/>
    <property type="match status" value="1"/>
</dbReference>
<dbReference type="OrthoDB" id="5985440at2759"/>
<evidence type="ECO:0000256" key="6">
    <source>
        <dbReference type="ARBA" id="ARBA00022737"/>
    </source>
</evidence>
<keyword evidence="3" id="KW-0964">Secreted</keyword>
<feature type="disulfide bond" evidence="23">
    <location>
        <begin position="1236"/>
        <end position="1245"/>
    </location>
</feature>
<dbReference type="GO" id="GO:0009887">
    <property type="term" value="P:animal organ morphogenesis"/>
    <property type="evidence" value="ECO:0007669"/>
    <property type="project" value="TreeGrafter"/>
</dbReference>
<feature type="disulfide bond" evidence="23">
    <location>
        <begin position="909"/>
        <end position="921"/>
    </location>
</feature>
<evidence type="ECO:0000256" key="1">
    <source>
        <dbReference type="ARBA" id="ARBA00002418"/>
    </source>
</evidence>
<feature type="compositionally biased region" description="Basic and acidic residues" evidence="25">
    <location>
        <begin position="69"/>
        <end position="82"/>
    </location>
</feature>
<dbReference type="GO" id="GO:0007411">
    <property type="term" value="P:axon guidance"/>
    <property type="evidence" value="ECO:0007669"/>
    <property type="project" value="TreeGrafter"/>
</dbReference>
<dbReference type="PROSITE" id="PS51117">
    <property type="entry name" value="LAMININ_NTER"/>
    <property type="match status" value="1"/>
</dbReference>
<proteinExistence type="predicted"/>
<feature type="domain" description="Laminin EGF-like" evidence="27">
    <location>
        <begin position="486"/>
        <end position="545"/>
    </location>
</feature>
<feature type="coiled-coil region" evidence="24">
    <location>
        <begin position="1518"/>
        <end position="1570"/>
    </location>
</feature>
<dbReference type="PROSITE" id="PS50027">
    <property type="entry name" value="EGF_LAM_2"/>
    <property type="match status" value="10"/>
</dbReference>
<sequence>MANLLNDLRVLILVSFFLIILNISATRSQNQPSQYPQRIRHPRPGVQRNSFRRTRAPLLSNQEKRRMKIEKIPKVKEQRGDQSPDDDSENNIGLTYHHPQSLMNPYRKDRPLRINPRLHPCEQSSCYPATGNLLIGRENRLQASSTCGLNGPERFCIVSHLEEKKCFLCDTRYETENDPHLNHRVGQIIYKFRPGTLENSWWQSENGKENVTIQLDLEAEFHFTHLIIVFATFRPAAMLIERSYDFGKSWHVYRYFASNCAESFPHALTESRNITDVVCDHRYSHVEPSKNGEVIFRVLPPQLNIENPYSDHIQNMLKMTNLRINFTKLHSLGDTLLDDRSEIQEKYYYAISNMVVRGSCSCYGHASRCLPLEGFDTQNDMVHGRCECTHNTKGLNCENCEDFYNDLPWKPALGKQTNACKKCNCNNHAVTCHFDQAVYEHSGKVSGGVCDNCEHNTEGQHCEQCKAYFYRDPNEDIQSPYVCKPCDCDPIGSRDEGICDSIPDPEEESMPGACHCKTHVKGRRCDICKEGYWNLNETNPDGCEQCTCNILGTINNLGCNFYTGECTCKRLVIGRDCNQCMPETFGLSEINDGCTPCDCDPGGSMDNNCDVITGQCKCRPYMQGRNCSEPRQHHFIPNLHIITEAESSNTVCEGSTSYGNCTIVVRDPYPDRLQTWTGPGFLKVHEGSDVSFTIDNVPKTMNYDILLRYSPQIRGSWEDVRISVIRPDAIGHDSSCYNINPLEEQEKQLRLNEYETSTLALNELCLEEGKTYKFIVTFNRQNSYETNPSAQILVDSLVLIPRIEVTSIFSGSTPADYRRRDFEYYRCNDSYYDVAPQNIEPKCEQLFQMAGTLVFDGASPCDCNPTGSISKKCEEHGGHCKCKPNIVGRQCEKCAPGTYGFSPNGCQACDCDSVGSKDNECDLVTGQCNCHPKTYGRECNQCQIGYWNFPDCQACNCNGHASTCNPKTGECIQCQDSTTGYNCDRCIEGFYGDPLLGSEIGCRPCRCPDTIASGHSHASQCSLISSTNDVICYCQPGYAGVKCDVCDDNYFGNPEKPGGSCEPCNCNNNIDIARPGNCDAKTGKCLQCLRDTDGDGCEYCRDGYYGDALRQDCRRCECDVLGTNGTLKHCDRYTGQCPCLPNVMGVRCDQCAKNHWKIASGEGCEACNCDEIGSRSEQCNPYDGQCDCRPGFGGRACDQCEANFWGDPNVECKACDCNSYGSATYQCDRETGQCNCIKGIGGYKCDQCARGYLGEAPYCSPCGECFDNWDDILNTLGDQTDDIIERAKRIKTQGATGAYTKEFEDVEKKIETIRNILNNTTVSAKDVKKLNENIDRLRARFNESDKNVKETDGALDKLNEEMNLAGVELANLAEQSEKIKLLSNDLKENATKLQEANVEGALNLTRDAWSRVQSLSDVYNEANELNSEADRQCKRIENLITRQIENEGNLLANDKQIDELQSELDKLTAEIPDLNEQVCDKRGDPCDSLCGGAGCNKCGGISCEKGALTRAETALNYAKDTEKIIKEKEQQADELIRSVSHSITEAGDVHKKAKETLDKVQETYKSAEGLLGEGRELITNLTNVVSNKTASPNEIKTIAEEVLKLDLHLDPAEIKHLANNIDQTVAELENVELIIENTRHDLELVEGLRDNATTAQTRADEVLKRATEVSNALEDAEQAQKAARDAIKKANEDISTAKADLEEIDTETKEAKESAEETAGAVDALQAKLNKLQKKFLKNAHDAKEIKVQADAVKDTASSTHEKARKLKNQFKQANDTLTTKSASSENARERAQQLLQRASRITVDTTTKLKELRDMVSVAVSNDAELTAMEQKVNRLNGEIDAYIRRIREHADRYRQCTS</sequence>
<comment type="subunit">
    <text evidence="13">Laminin is a complex glycoprotein, consisting of three different polypeptide chains (alpha, beta, gamma), which are bound to each other by disulfide bonds into a cross-shaped molecule comprising one long and three short arms with globules at each end. Beta-2 is a subunit of laminin-3 (laminin-121 or S-laminin), laminin-4 (laminin-221 or S-merosin), laminin-7 (laminin-321 or KS-laminin), laminin-9 (laminin-421), laminin-11 (laminin-521), laminin-14 (laminin-423) and laminin-15 (laminin-523).</text>
</comment>
<dbReference type="Pfam" id="PF21199">
    <property type="entry name" value="LAMININ_IV_B"/>
    <property type="match status" value="1"/>
</dbReference>
<dbReference type="InterPro" id="IPR050440">
    <property type="entry name" value="Laminin/Netrin_ECM"/>
</dbReference>
<dbReference type="PROSITE" id="PS01248">
    <property type="entry name" value="EGF_LAM_1"/>
    <property type="match status" value="5"/>
</dbReference>
<dbReference type="GO" id="GO:0009888">
    <property type="term" value="P:tissue development"/>
    <property type="evidence" value="ECO:0007669"/>
    <property type="project" value="TreeGrafter"/>
</dbReference>
<keyword evidence="6" id="KW-0677">Repeat</keyword>
<feature type="domain" description="Laminin EGF-like" evidence="27">
    <location>
        <begin position="861"/>
        <end position="908"/>
    </location>
</feature>
<dbReference type="FunFam" id="2.170.300.10:FF:000001">
    <property type="entry name" value="Laminin subunit beta-1"/>
    <property type="match status" value="1"/>
</dbReference>
<evidence type="ECO:0000256" key="16">
    <source>
        <dbReference type="ARBA" id="ARBA00076137"/>
    </source>
</evidence>
<evidence type="ECO:0000259" key="29">
    <source>
        <dbReference type="PROSITE" id="PS51117"/>
    </source>
</evidence>
<dbReference type="FunFam" id="2.10.25.10:FF:000333">
    <property type="entry name" value="netrin-4 isoform X2"/>
    <property type="match status" value="1"/>
</dbReference>
<dbReference type="FunFam" id="2.10.25.10:FF:000011">
    <property type="entry name" value="Cadherin EGF LAG seven-pass G-type receptor"/>
    <property type="match status" value="1"/>
</dbReference>
<comment type="subcellular location">
    <subcellularLocation>
        <location evidence="2">Secreted</location>
        <location evidence="2">Extracellular space</location>
        <location evidence="2">Extracellular matrix</location>
        <location evidence="2">Basement membrane</location>
    </subcellularLocation>
</comment>
<keyword evidence="12 23" id="KW-0424">Laminin EGF-like domain</keyword>
<dbReference type="Pfam" id="PF00055">
    <property type="entry name" value="Laminin_N"/>
    <property type="match status" value="1"/>
</dbReference>
<keyword evidence="7" id="KW-0084">Basement membrane</keyword>
<evidence type="ECO:0000256" key="17">
    <source>
        <dbReference type="ARBA" id="ARBA00079179"/>
    </source>
</evidence>
<evidence type="ECO:0000256" key="3">
    <source>
        <dbReference type="ARBA" id="ARBA00022525"/>
    </source>
</evidence>
<keyword evidence="10 23" id="KW-1015">Disulfide bond</keyword>
<evidence type="ECO:0000256" key="26">
    <source>
        <dbReference type="SAM" id="SignalP"/>
    </source>
</evidence>
<dbReference type="FunFam" id="2.10.25.10:FF:000065">
    <property type="entry name" value="Laminin subunit beta 1"/>
    <property type="match status" value="1"/>
</dbReference>
<feature type="disulfide bond" evidence="23">
    <location>
        <begin position="1167"/>
        <end position="1179"/>
    </location>
</feature>
<dbReference type="InterPro" id="IPR002049">
    <property type="entry name" value="LE_dom"/>
</dbReference>
<dbReference type="FunFam" id="2.10.25.10:FF:000130">
    <property type="entry name" value="Laminin subunit beta 1"/>
    <property type="match status" value="1"/>
</dbReference>
<dbReference type="FunFam" id="2.10.25.10:FF:000145">
    <property type="entry name" value="Laminin subunit beta 1"/>
    <property type="match status" value="1"/>
</dbReference>
<feature type="coiled-coil region" evidence="24">
    <location>
        <begin position="1827"/>
        <end position="1854"/>
    </location>
</feature>
<protein>
    <recommendedName>
        <fullName evidence="14">Laminin subunit beta-2</fullName>
    </recommendedName>
    <alternativeName>
        <fullName evidence="17">Laminin-11 subunit beta</fullName>
    </alternativeName>
    <alternativeName>
        <fullName evidence="18">Laminin-14 subunit beta</fullName>
    </alternativeName>
    <alternativeName>
        <fullName evidence="22">Laminin-15 subunit beta</fullName>
    </alternativeName>
    <alternativeName>
        <fullName evidence="21">Laminin-3 subunit beta</fullName>
    </alternativeName>
    <alternativeName>
        <fullName evidence="20">Laminin-4 subunit beta</fullName>
    </alternativeName>
    <alternativeName>
        <fullName evidence="16">Laminin-7 subunit beta</fullName>
    </alternativeName>
    <alternativeName>
        <fullName evidence="19">Laminin-9 subunit beta</fullName>
    </alternativeName>
    <alternativeName>
        <fullName evidence="15">S-laminin subunit beta</fullName>
    </alternativeName>
</protein>
<evidence type="ECO:0000256" key="18">
    <source>
        <dbReference type="ARBA" id="ARBA00079356"/>
    </source>
</evidence>
<dbReference type="FunFam" id="2.10.25.10:FF:000101">
    <property type="entry name" value="Laminin subunit beta 1"/>
    <property type="match status" value="1"/>
</dbReference>
<dbReference type="CDD" id="cd06503">
    <property type="entry name" value="ATP-synt_Fo_b"/>
    <property type="match status" value="1"/>
</dbReference>
<dbReference type="Pfam" id="PF00053">
    <property type="entry name" value="EGF_laminin"/>
    <property type="match status" value="10"/>
</dbReference>
<evidence type="ECO:0000256" key="9">
    <source>
        <dbReference type="ARBA" id="ARBA00023054"/>
    </source>
</evidence>
<evidence type="ECO:0000256" key="4">
    <source>
        <dbReference type="ARBA" id="ARBA00022530"/>
    </source>
</evidence>
<dbReference type="SMART" id="SM00181">
    <property type="entry name" value="EGF"/>
    <property type="match status" value="9"/>
</dbReference>
<feature type="domain" description="Laminin EGF-like" evidence="27">
    <location>
        <begin position="1215"/>
        <end position="1261"/>
    </location>
</feature>
<evidence type="ECO:0000256" key="13">
    <source>
        <dbReference type="ARBA" id="ARBA00065009"/>
    </source>
</evidence>
<evidence type="ECO:0000256" key="20">
    <source>
        <dbReference type="ARBA" id="ARBA00080199"/>
    </source>
</evidence>
<dbReference type="Proteomes" id="UP000183832">
    <property type="component" value="Unassembled WGS sequence"/>
</dbReference>
<feature type="domain" description="Laminin EGF-like" evidence="27">
    <location>
        <begin position="360"/>
        <end position="422"/>
    </location>
</feature>
<name>A0A1J1IQ71_9DIPT</name>
<dbReference type="GO" id="GO:0070831">
    <property type="term" value="P:basement membrane assembly"/>
    <property type="evidence" value="ECO:0007669"/>
    <property type="project" value="TreeGrafter"/>
</dbReference>
<evidence type="ECO:0000256" key="2">
    <source>
        <dbReference type="ARBA" id="ARBA00004302"/>
    </source>
</evidence>
<dbReference type="SMART" id="SM00180">
    <property type="entry name" value="EGF_Lam"/>
    <property type="match status" value="13"/>
</dbReference>
<feature type="domain" description="Laminin EGF-like" evidence="27">
    <location>
        <begin position="909"/>
        <end position="954"/>
    </location>
</feature>
<evidence type="ECO:0000313" key="31">
    <source>
        <dbReference type="Proteomes" id="UP000183832"/>
    </source>
</evidence>
<comment type="function">
    <text evidence="1">Binding to cells via a high affinity receptor, laminin is thought to mediate the attachment, migration and organization of cells into tissues during embryonic development by interacting with other extracellular matrix components.</text>
</comment>
<accession>A0A1J1IQ71</accession>
<feature type="disulfide bond" evidence="23">
    <location>
        <begin position="580"/>
        <end position="594"/>
    </location>
</feature>
<keyword evidence="31" id="KW-1185">Reference proteome</keyword>
<feature type="domain" description="Laminin EGF-like" evidence="27">
    <location>
        <begin position="1167"/>
        <end position="1214"/>
    </location>
</feature>
<dbReference type="FunFam" id="2.10.25.10:FF:000084">
    <property type="entry name" value="Laminin subunit alpha 3"/>
    <property type="match status" value="1"/>
</dbReference>